<gene>
    <name evidence="2" type="ORF">AMD01_06330</name>
</gene>
<dbReference type="PROSITE" id="PS51332">
    <property type="entry name" value="B12_BINDING"/>
    <property type="match status" value="1"/>
</dbReference>
<dbReference type="GO" id="GO:0031419">
    <property type="term" value="F:cobalamin binding"/>
    <property type="evidence" value="ECO:0007669"/>
    <property type="project" value="InterPro"/>
</dbReference>
<dbReference type="SUPFAM" id="SSF52242">
    <property type="entry name" value="Cobalamin (vitamin B12)-binding domain"/>
    <property type="match status" value="1"/>
</dbReference>
<dbReference type="CDD" id="cd02065">
    <property type="entry name" value="B12-binding_like"/>
    <property type="match status" value="1"/>
</dbReference>
<evidence type="ECO:0000313" key="2">
    <source>
        <dbReference type="EMBL" id="KOO47647.1"/>
    </source>
</evidence>
<dbReference type="OrthoDB" id="5756833at2"/>
<comment type="caution">
    <text evidence="2">The sequence shown here is derived from an EMBL/GenBank/DDBJ whole genome shotgun (WGS) entry which is preliminary data.</text>
</comment>
<evidence type="ECO:0000313" key="3">
    <source>
        <dbReference type="Proteomes" id="UP000037558"/>
    </source>
</evidence>
<dbReference type="PATRIC" id="fig|284581.3.peg.4667"/>
<dbReference type="EMBL" id="LILC01000007">
    <property type="protein sequence ID" value="KOO47647.1"/>
    <property type="molecule type" value="Genomic_DNA"/>
</dbReference>
<protein>
    <recommendedName>
        <fullName evidence="1">B12-binding domain-containing protein</fullName>
    </recommendedName>
</protein>
<dbReference type="InterPro" id="IPR036594">
    <property type="entry name" value="Meth_synthase_dom"/>
</dbReference>
<name>A0A0M0L9X1_9BACI</name>
<accession>A0A0M0L9X1</accession>
<dbReference type="Pfam" id="PF02310">
    <property type="entry name" value="B12-binding"/>
    <property type="match status" value="1"/>
</dbReference>
<dbReference type="InterPro" id="IPR006158">
    <property type="entry name" value="Cobalamin-bd"/>
</dbReference>
<dbReference type="SUPFAM" id="SSF47644">
    <property type="entry name" value="Methionine synthase domain"/>
    <property type="match status" value="1"/>
</dbReference>
<dbReference type="Gene3D" id="1.10.1240.10">
    <property type="entry name" value="Methionine synthase domain"/>
    <property type="match status" value="1"/>
</dbReference>
<dbReference type="Gene3D" id="3.40.50.280">
    <property type="entry name" value="Cobalamin-binding domain"/>
    <property type="match status" value="1"/>
</dbReference>
<organism evidence="2 3">
    <name type="scientific">Priestia koreensis</name>
    <dbReference type="NCBI Taxonomy" id="284581"/>
    <lineage>
        <taxon>Bacteria</taxon>
        <taxon>Bacillati</taxon>
        <taxon>Bacillota</taxon>
        <taxon>Bacilli</taxon>
        <taxon>Bacillales</taxon>
        <taxon>Bacillaceae</taxon>
        <taxon>Priestia</taxon>
    </lineage>
</organism>
<feature type="domain" description="B12-binding" evidence="1">
    <location>
        <begin position="91"/>
        <end position="179"/>
    </location>
</feature>
<dbReference type="GO" id="GO:0046872">
    <property type="term" value="F:metal ion binding"/>
    <property type="evidence" value="ECO:0007669"/>
    <property type="project" value="InterPro"/>
</dbReference>
<dbReference type="RefSeq" id="WP_053400558.1">
    <property type="nucleotide sequence ID" value="NZ_JBNNNH010000004.1"/>
</dbReference>
<keyword evidence="3" id="KW-1185">Reference proteome</keyword>
<dbReference type="Proteomes" id="UP000037558">
    <property type="component" value="Unassembled WGS sequence"/>
</dbReference>
<reference evidence="3" key="1">
    <citation type="submission" date="2015-08" db="EMBL/GenBank/DDBJ databases">
        <title>Fjat-14210 dsm16467.</title>
        <authorList>
            <person name="Liu B."/>
            <person name="Wang J."/>
            <person name="Zhu Y."/>
            <person name="Liu G."/>
            <person name="Chen Q."/>
            <person name="Chen Z."/>
            <person name="Lan J."/>
            <person name="Che J."/>
            <person name="Ge C."/>
            <person name="Shi H."/>
            <person name="Pan Z."/>
            <person name="Liu X."/>
        </authorList>
    </citation>
    <scope>NUCLEOTIDE SEQUENCE [LARGE SCALE GENOMIC DNA]</scope>
    <source>
        <strain evidence="3">DSM 16467</strain>
    </source>
</reference>
<dbReference type="Pfam" id="PF02607">
    <property type="entry name" value="B12-binding_2"/>
    <property type="match status" value="1"/>
</dbReference>
<proteinExistence type="predicted"/>
<dbReference type="InterPro" id="IPR003759">
    <property type="entry name" value="Cbl-bd_cap"/>
</dbReference>
<dbReference type="STRING" id="284581.AMD01_06330"/>
<evidence type="ECO:0000259" key="1">
    <source>
        <dbReference type="PROSITE" id="PS51332"/>
    </source>
</evidence>
<dbReference type="AlphaFoldDB" id="A0A0M0L9X1"/>
<sequence>MTARVKEFVNCLLAGDQDCAWEIVLEEIQQGKSSLETYETLITKAMQITGDLWENNVISVADEHVATTTCDYILSRYRFHKKIQGNTSEETPKAMFLCLEQEEHFIGLKMVSQLFEEHGWNTRFLGANLPIRYAEEMAKEWKPDIVGLSVTIPYHVERLSEYVKTLDQLENRPVVMVGGRLLPLLDFTSHCSEETLLIPNLHELNSWLNSYKSGVEMNVDA</sequence>
<dbReference type="InterPro" id="IPR036724">
    <property type="entry name" value="Cobalamin-bd_sf"/>
</dbReference>